<keyword evidence="1" id="KW-0479">Metal-binding</keyword>
<protein>
    <submittedName>
        <fullName evidence="7">Zinc finger, C3HC4 type (RING finger) protein</fullName>
    </submittedName>
</protein>
<dbReference type="PANTHER" id="PTHR45931:SF3">
    <property type="entry name" value="RING ZINC FINGER-CONTAINING PROTEIN"/>
    <property type="match status" value="1"/>
</dbReference>
<dbReference type="GO" id="GO:0006511">
    <property type="term" value="P:ubiquitin-dependent protein catabolic process"/>
    <property type="evidence" value="ECO:0007669"/>
    <property type="project" value="TreeGrafter"/>
</dbReference>
<dbReference type="AlphaFoldDB" id="A4VCR3"/>
<evidence type="ECO:0000256" key="3">
    <source>
        <dbReference type="ARBA" id="ARBA00022833"/>
    </source>
</evidence>
<evidence type="ECO:0000256" key="1">
    <source>
        <dbReference type="ARBA" id="ARBA00022723"/>
    </source>
</evidence>
<dbReference type="eggNOG" id="KOG0800">
    <property type="taxonomic scope" value="Eukaryota"/>
</dbReference>
<evidence type="ECO:0000256" key="2">
    <source>
        <dbReference type="ARBA" id="ARBA00022771"/>
    </source>
</evidence>
<dbReference type="InParanoid" id="A4VCR3"/>
<evidence type="ECO:0000313" key="8">
    <source>
        <dbReference type="Proteomes" id="UP000009168"/>
    </source>
</evidence>
<evidence type="ECO:0000313" key="7">
    <source>
        <dbReference type="EMBL" id="EDK31321.2"/>
    </source>
</evidence>
<proteinExistence type="predicted"/>
<accession>A4VCR3</accession>
<evidence type="ECO:0000259" key="6">
    <source>
        <dbReference type="PROSITE" id="PS50089"/>
    </source>
</evidence>
<keyword evidence="5" id="KW-0175">Coiled coil</keyword>
<dbReference type="Proteomes" id="UP000009168">
    <property type="component" value="Unassembled WGS sequence"/>
</dbReference>
<feature type="domain" description="RING-type" evidence="6">
    <location>
        <begin position="435"/>
        <end position="476"/>
    </location>
</feature>
<dbReference type="GO" id="GO:0005634">
    <property type="term" value="C:nucleus"/>
    <property type="evidence" value="ECO:0007669"/>
    <property type="project" value="TreeGrafter"/>
</dbReference>
<keyword evidence="2 4" id="KW-0863">Zinc-finger</keyword>
<dbReference type="Gene3D" id="3.30.40.10">
    <property type="entry name" value="Zinc/RING finger domain, C3HC4 (zinc finger)"/>
    <property type="match status" value="2"/>
</dbReference>
<dbReference type="SUPFAM" id="SSF57850">
    <property type="entry name" value="RING/U-box"/>
    <property type="match status" value="1"/>
</dbReference>
<dbReference type="PANTHER" id="PTHR45931">
    <property type="entry name" value="SI:CH211-59O9.10"/>
    <property type="match status" value="1"/>
</dbReference>
<dbReference type="PROSITE" id="PS50089">
    <property type="entry name" value="ZF_RING_2"/>
    <property type="match status" value="1"/>
</dbReference>
<dbReference type="InterPro" id="IPR051834">
    <property type="entry name" value="RING_finger_E3_ligase"/>
</dbReference>
<feature type="coiled-coil region" evidence="5">
    <location>
        <begin position="225"/>
        <end position="259"/>
    </location>
</feature>
<evidence type="ECO:0000256" key="5">
    <source>
        <dbReference type="SAM" id="Coils"/>
    </source>
</evidence>
<feature type="coiled-coil region" evidence="5">
    <location>
        <begin position="144"/>
        <end position="186"/>
    </location>
</feature>
<dbReference type="InterPro" id="IPR013083">
    <property type="entry name" value="Znf_RING/FYVE/PHD"/>
</dbReference>
<dbReference type="STRING" id="312017.A4VCR3"/>
<dbReference type="SMART" id="SM00184">
    <property type="entry name" value="RING"/>
    <property type="match status" value="1"/>
</dbReference>
<name>A4VCR3_TETTS</name>
<evidence type="ECO:0000256" key="4">
    <source>
        <dbReference type="PROSITE-ProRule" id="PRU00175"/>
    </source>
</evidence>
<keyword evidence="3" id="KW-0862">Zinc</keyword>
<feature type="coiled-coil region" evidence="5">
    <location>
        <begin position="3"/>
        <end position="37"/>
    </location>
</feature>
<dbReference type="HOGENOM" id="CLU_1716790_0_0_1"/>
<dbReference type="InterPro" id="IPR001841">
    <property type="entry name" value="Znf_RING"/>
</dbReference>
<dbReference type="EMBL" id="GG662299">
    <property type="protein sequence ID" value="EDK31321.2"/>
    <property type="molecule type" value="Genomic_DNA"/>
</dbReference>
<keyword evidence="8" id="KW-1185">Reference proteome</keyword>
<dbReference type="KEGG" id="tet:TTHERM_00326909"/>
<dbReference type="GO" id="GO:0008270">
    <property type="term" value="F:zinc ion binding"/>
    <property type="evidence" value="ECO:0007669"/>
    <property type="project" value="UniProtKB-KW"/>
</dbReference>
<dbReference type="RefSeq" id="XP_001471056.2">
    <property type="nucleotide sequence ID" value="XM_001471006.2"/>
</dbReference>
<gene>
    <name evidence="7" type="ORF">TTHERM_00326909</name>
</gene>
<dbReference type="GeneID" id="7833163"/>
<organism evidence="7 8">
    <name type="scientific">Tetrahymena thermophila (strain SB210)</name>
    <dbReference type="NCBI Taxonomy" id="312017"/>
    <lineage>
        <taxon>Eukaryota</taxon>
        <taxon>Sar</taxon>
        <taxon>Alveolata</taxon>
        <taxon>Ciliophora</taxon>
        <taxon>Intramacronucleata</taxon>
        <taxon>Oligohymenophorea</taxon>
        <taxon>Hymenostomatida</taxon>
        <taxon>Tetrahymenina</taxon>
        <taxon>Tetrahymenidae</taxon>
        <taxon>Tetrahymena</taxon>
    </lineage>
</organism>
<dbReference type="GO" id="GO:0061630">
    <property type="term" value="F:ubiquitin protein ligase activity"/>
    <property type="evidence" value="ECO:0007669"/>
    <property type="project" value="TreeGrafter"/>
</dbReference>
<dbReference type="OrthoDB" id="311175at2759"/>
<dbReference type="Pfam" id="PF13639">
    <property type="entry name" value="zf-RING_2"/>
    <property type="match status" value="1"/>
</dbReference>
<sequence>MLHFFVQRKNKNVEQQLNELDEQDKQLDKDITEKRNSNENFKIIQDINQDKEDHLKSNQHFQKKESIELKQIKTTQNNDFYQTERTSNQTQKESIIYNSQKQNDYQNQTENDHLLAQILHQELNQIPINQQRDNLQICDFEMQKRSKENQLRRNEVNLTEKEKNFLKKQQYELEMYNKQKEQNKNDFDLVEVNEEFINNIFNKQYPNNQQILDKIHKEKQIKNENQALQLQRRSQKQIIEQQKQQQQQLNNKQQLQSNKQQFIANYVSPNEKKPNQISSNSDFQNLLKEVEGVKYCDLCGEYQRQSQMESHNEKCKMANVICEFCNRQFPRYIINDHTIDCLRKEEFKLLDLYQRAFAEDGLQVNRTHQIFFGSRDYMRKQFNQQTFEQQKEIEKLIVQNQRKIKKSYQNKVSRSEYYADVKYVKDPQSSQAEDCCICFVTFVEKETLGMLPCAHKFHTSCIDSWIKVKKLCPLCKRSF</sequence>
<reference evidence="8" key="1">
    <citation type="journal article" date="2006" name="PLoS Biol.">
        <title>Macronuclear genome sequence of the ciliate Tetrahymena thermophila, a model eukaryote.</title>
        <authorList>
            <person name="Eisen J.A."/>
            <person name="Coyne R.S."/>
            <person name="Wu M."/>
            <person name="Wu D."/>
            <person name="Thiagarajan M."/>
            <person name="Wortman J.R."/>
            <person name="Badger J.H."/>
            <person name="Ren Q."/>
            <person name="Amedeo P."/>
            <person name="Jones K.M."/>
            <person name="Tallon L.J."/>
            <person name="Delcher A.L."/>
            <person name="Salzberg S.L."/>
            <person name="Silva J.C."/>
            <person name="Haas B.J."/>
            <person name="Majoros W.H."/>
            <person name="Farzad M."/>
            <person name="Carlton J.M."/>
            <person name="Smith R.K. Jr."/>
            <person name="Garg J."/>
            <person name="Pearlman R.E."/>
            <person name="Karrer K.M."/>
            <person name="Sun L."/>
            <person name="Manning G."/>
            <person name="Elde N.C."/>
            <person name="Turkewitz A.P."/>
            <person name="Asai D.J."/>
            <person name="Wilkes D.E."/>
            <person name="Wang Y."/>
            <person name="Cai H."/>
            <person name="Collins K."/>
            <person name="Stewart B.A."/>
            <person name="Lee S.R."/>
            <person name="Wilamowska K."/>
            <person name="Weinberg Z."/>
            <person name="Ruzzo W.L."/>
            <person name="Wloga D."/>
            <person name="Gaertig J."/>
            <person name="Frankel J."/>
            <person name="Tsao C.-C."/>
            <person name="Gorovsky M.A."/>
            <person name="Keeling P.J."/>
            <person name="Waller R.F."/>
            <person name="Patron N.J."/>
            <person name="Cherry J.M."/>
            <person name="Stover N.A."/>
            <person name="Krieger C.J."/>
            <person name="del Toro C."/>
            <person name="Ryder H.F."/>
            <person name="Williamson S.C."/>
            <person name="Barbeau R.A."/>
            <person name="Hamilton E.P."/>
            <person name="Orias E."/>
        </authorList>
    </citation>
    <scope>NUCLEOTIDE SEQUENCE [LARGE SCALE GENOMIC DNA]</scope>
    <source>
        <strain evidence="8">SB210</strain>
    </source>
</reference>